<dbReference type="AlphaFoldDB" id="A0AAV6WVH7"/>
<comment type="caution">
    <text evidence="2">The sequence shown here is derived from an EMBL/GenBank/DDBJ whole genome shotgun (WGS) entry which is preliminary data.</text>
</comment>
<evidence type="ECO:0000313" key="3">
    <source>
        <dbReference type="Proteomes" id="UP000826271"/>
    </source>
</evidence>
<dbReference type="InterPro" id="IPR051026">
    <property type="entry name" value="PI/PC_transfer"/>
</dbReference>
<evidence type="ECO:0000313" key="2">
    <source>
        <dbReference type="EMBL" id="KAG8374094.1"/>
    </source>
</evidence>
<reference evidence="2" key="1">
    <citation type="submission" date="2019-10" db="EMBL/GenBank/DDBJ databases">
        <authorList>
            <person name="Zhang R."/>
            <person name="Pan Y."/>
            <person name="Wang J."/>
            <person name="Ma R."/>
            <person name="Yu S."/>
        </authorList>
    </citation>
    <scope>NUCLEOTIDE SEQUENCE</scope>
    <source>
        <strain evidence="2">LA-IB0</strain>
        <tissue evidence="2">Leaf</tissue>
    </source>
</reference>
<dbReference type="PANTHER" id="PTHR45657:SF29">
    <property type="entry name" value="PHOSPHATIDYLINOSITOL_PHOSPHATIDYLCHOLINE TRANSFER PROTEIN SFH12"/>
    <property type="match status" value="1"/>
</dbReference>
<keyword evidence="3" id="KW-1185">Reference proteome</keyword>
<dbReference type="Gene3D" id="3.40.525.10">
    <property type="entry name" value="CRAL-TRIO lipid binding domain"/>
    <property type="match status" value="1"/>
</dbReference>
<sequence>MRRKRACYVGPAASGEQRESAEPSVSLSFLKARKFDIEKTKQMWADIIHWRKEFAANTIMRGGFCFKEKDGVLKYYPQGHHGVDKNDRPVYIERLGQVMQPSSCMSQQWIAMLSIMSRSLRGLLLTGFELALLQLRSTLTRALPFGCPRSGTKKFQKAARELIQHLQRLDDPIRMYIINADLDLGSSGTLSNRVKKTRLLIVKYLDCALMSLLDMVACLRVFPESLQDPDDHVFTLLEASVESGKPGAGSGTCEELLVGDEDGERSVASVEDQLRKEMTVYEILQEQFLVLLTLAKTASL</sequence>
<accession>A0AAV6WVH7</accession>
<organism evidence="2 3">
    <name type="scientific">Buddleja alternifolia</name>
    <dbReference type="NCBI Taxonomy" id="168488"/>
    <lineage>
        <taxon>Eukaryota</taxon>
        <taxon>Viridiplantae</taxon>
        <taxon>Streptophyta</taxon>
        <taxon>Embryophyta</taxon>
        <taxon>Tracheophyta</taxon>
        <taxon>Spermatophyta</taxon>
        <taxon>Magnoliopsida</taxon>
        <taxon>eudicotyledons</taxon>
        <taxon>Gunneridae</taxon>
        <taxon>Pentapetalae</taxon>
        <taxon>asterids</taxon>
        <taxon>lamiids</taxon>
        <taxon>Lamiales</taxon>
        <taxon>Scrophulariaceae</taxon>
        <taxon>Buddlejeae</taxon>
        <taxon>Buddleja</taxon>
    </lineage>
</organism>
<evidence type="ECO:0000256" key="1">
    <source>
        <dbReference type="ARBA" id="ARBA00004184"/>
    </source>
</evidence>
<name>A0AAV6WVH7_9LAMI</name>
<dbReference type="GO" id="GO:0012505">
    <property type="term" value="C:endomembrane system"/>
    <property type="evidence" value="ECO:0007669"/>
    <property type="project" value="UniProtKB-SubCell"/>
</dbReference>
<dbReference type="SUPFAM" id="SSF46938">
    <property type="entry name" value="CRAL/TRIO N-terminal domain"/>
    <property type="match status" value="1"/>
</dbReference>
<comment type="subcellular location">
    <subcellularLocation>
        <location evidence="1">Endomembrane system</location>
        <topology evidence="1">Peripheral membrane protein</topology>
    </subcellularLocation>
</comment>
<dbReference type="SUPFAM" id="SSF52087">
    <property type="entry name" value="CRAL/TRIO domain"/>
    <property type="match status" value="1"/>
</dbReference>
<dbReference type="PANTHER" id="PTHR45657">
    <property type="entry name" value="CRAL-TRIO DOMAIN-CONTAINING PROTEIN YKL091C-RELATED"/>
    <property type="match status" value="1"/>
</dbReference>
<dbReference type="EMBL" id="WHWC01000011">
    <property type="protein sequence ID" value="KAG8374094.1"/>
    <property type="molecule type" value="Genomic_DNA"/>
</dbReference>
<gene>
    <name evidence="2" type="ORF">BUALT_Bualt11G0095200</name>
</gene>
<dbReference type="InterPro" id="IPR036865">
    <property type="entry name" value="CRAL-TRIO_dom_sf"/>
</dbReference>
<dbReference type="Proteomes" id="UP000826271">
    <property type="component" value="Unassembled WGS sequence"/>
</dbReference>
<proteinExistence type="predicted"/>
<dbReference type="InterPro" id="IPR036273">
    <property type="entry name" value="CRAL/TRIO_N_dom_sf"/>
</dbReference>
<protein>
    <submittedName>
        <fullName evidence="2">Uncharacterized protein</fullName>
    </submittedName>
</protein>